<dbReference type="RefSeq" id="WP_237160662.1">
    <property type="nucleotide sequence ID" value="NZ_MVID01000002.1"/>
</dbReference>
<dbReference type="EMBL" id="UEGS01000001">
    <property type="protein sequence ID" value="SRX78622.1"/>
    <property type="molecule type" value="Genomic_DNA"/>
</dbReference>
<evidence type="ECO:0000256" key="1">
    <source>
        <dbReference type="SAM" id="SignalP"/>
    </source>
</evidence>
<evidence type="ECO:0000313" key="3">
    <source>
        <dbReference type="Proteomes" id="UP000252008"/>
    </source>
</evidence>
<feature type="chain" id="PRO_5016698404" description="Flp pilus-assembly TadG-like N-terminal domain-containing protein" evidence="1">
    <location>
        <begin position="17"/>
        <end position="103"/>
    </location>
</feature>
<dbReference type="AlphaFoldDB" id="A0A375YBW7"/>
<organism evidence="2 3">
    <name type="scientific">Mycolicibacterium parafortuitum</name>
    <name type="common">Mycobacterium parafortuitum</name>
    <dbReference type="NCBI Taxonomy" id="39692"/>
    <lineage>
        <taxon>Bacteria</taxon>
        <taxon>Bacillati</taxon>
        <taxon>Actinomycetota</taxon>
        <taxon>Actinomycetes</taxon>
        <taxon>Mycobacteriales</taxon>
        <taxon>Mycobacteriaceae</taxon>
        <taxon>Mycolicibacterium</taxon>
    </lineage>
</organism>
<accession>A0A375YBW7</accession>
<dbReference type="STRING" id="39692.BST38_04610"/>
<gene>
    <name evidence="2" type="ORF">MPP7335_00349</name>
</gene>
<dbReference type="Proteomes" id="UP000252008">
    <property type="component" value="Unassembled WGS sequence"/>
</dbReference>
<keyword evidence="1" id="KW-0732">Signal</keyword>
<reference evidence="2 3" key="1">
    <citation type="submission" date="2018-05" db="EMBL/GenBank/DDBJ databases">
        <authorList>
            <consortium name="IHU Genomes"/>
        </authorList>
    </citation>
    <scope>NUCLEOTIDE SEQUENCE [LARGE SCALE GENOMIC DNA]</scope>
    <source>
        <strain evidence="2 3">P7335</strain>
    </source>
</reference>
<keyword evidence="3" id="KW-1185">Reference proteome</keyword>
<protein>
    <recommendedName>
        <fullName evidence="4">Flp pilus-assembly TadG-like N-terminal domain-containing protein</fullName>
    </recommendedName>
</protein>
<dbReference type="NCBIfam" id="TIGR03816">
    <property type="entry name" value="tadE_like_DECH"/>
    <property type="match status" value="1"/>
</dbReference>
<name>A0A375YBW7_MYCPF</name>
<evidence type="ECO:0008006" key="4">
    <source>
        <dbReference type="Google" id="ProtNLM"/>
    </source>
</evidence>
<evidence type="ECO:0000313" key="2">
    <source>
        <dbReference type="EMBL" id="SRX78622.1"/>
    </source>
</evidence>
<feature type="signal peptide" evidence="1">
    <location>
        <begin position="1"/>
        <end position="16"/>
    </location>
</feature>
<sequence length="103" mass="9830">MCAALLAVTSGGAVLAAVVVARHRAQAVADLAALAAAARLPQGQAAACGSAGRLALTMHTTLADCAVDGLDVVVRTEAEVALGGDWVGPASASARAGPSGPDG</sequence>
<dbReference type="InterPro" id="IPR021202">
    <property type="entry name" value="Rv3654c-like"/>
</dbReference>
<proteinExistence type="predicted"/>